<name>A0ABQ5BIH9_9ASTR</name>
<comment type="caution">
    <text evidence="2">The sequence shown here is derived from an EMBL/GenBank/DDBJ whole genome shotgun (WGS) entry which is preliminary data.</text>
</comment>
<dbReference type="PANTHER" id="PTHR31672">
    <property type="entry name" value="BNACNNG10540D PROTEIN"/>
    <property type="match status" value="1"/>
</dbReference>
<dbReference type="PANTHER" id="PTHR31672:SF10">
    <property type="entry name" value="F-BOX DOMAIN-CONTAINING PROTEIN"/>
    <property type="match status" value="1"/>
</dbReference>
<accession>A0ABQ5BIH9</accession>
<keyword evidence="3" id="KW-1185">Reference proteome</keyword>
<proteinExistence type="predicted"/>
<feature type="domain" description="F-box associated beta-propeller type 3" evidence="1">
    <location>
        <begin position="117"/>
        <end position="407"/>
    </location>
</feature>
<dbReference type="InterPro" id="IPR050796">
    <property type="entry name" value="SCF_F-box_component"/>
</dbReference>
<dbReference type="NCBIfam" id="TIGR01640">
    <property type="entry name" value="F_box_assoc_1"/>
    <property type="match status" value="1"/>
</dbReference>
<organism evidence="2 3">
    <name type="scientific">Tanacetum coccineum</name>
    <dbReference type="NCBI Taxonomy" id="301880"/>
    <lineage>
        <taxon>Eukaryota</taxon>
        <taxon>Viridiplantae</taxon>
        <taxon>Streptophyta</taxon>
        <taxon>Embryophyta</taxon>
        <taxon>Tracheophyta</taxon>
        <taxon>Spermatophyta</taxon>
        <taxon>Magnoliopsida</taxon>
        <taxon>eudicotyledons</taxon>
        <taxon>Gunneridae</taxon>
        <taxon>Pentapetalae</taxon>
        <taxon>asterids</taxon>
        <taxon>campanulids</taxon>
        <taxon>Asterales</taxon>
        <taxon>Asteraceae</taxon>
        <taxon>Asteroideae</taxon>
        <taxon>Anthemideae</taxon>
        <taxon>Anthemidinae</taxon>
        <taxon>Tanacetum</taxon>
    </lineage>
</organism>
<dbReference type="EMBL" id="BQNB010013239">
    <property type="protein sequence ID" value="GJT13557.1"/>
    <property type="molecule type" value="Genomic_DNA"/>
</dbReference>
<reference evidence="2" key="1">
    <citation type="journal article" date="2022" name="Int. J. Mol. Sci.">
        <title>Draft Genome of Tanacetum Coccineum: Genomic Comparison of Closely Related Tanacetum-Family Plants.</title>
        <authorList>
            <person name="Yamashiro T."/>
            <person name="Shiraishi A."/>
            <person name="Nakayama K."/>
            <person name="Satake H."/>
        </authorList>
    </citation>
    <scope>NUCLEOTIDE SEQUENCE</scope>
</reference>
<dbReference type="Pfam" id="PF08268">
    <property type="entry name" value="FBA_3"/>
    <property type="match status" value="1"/>
</dbReference>
<gene>
    <name evidence="2" type="ORF">Tco_0860599</name>
</gene>
<reference evidence="2" key="2">
    <citation type="submission" date="2022-01" db="EMBL/GenBank/DDBJ databases">
        <authorList>
            <person name="Yamashiro T."/>
            <person name="Shiraishi A."/>
            <person name="Satake H."/>
            <person name="Nakayama K."/>
        </authorList>
    </citation>
    <scope>NUCLEOTIDE SEQUENCE</scope>
</reference>
<dbReference type="InterPro" id="IPR013187">
    <property type="entry name" value="F-box-assoc_dom_typ3"/>
</dbReference>
<dbReference type="InterPro" id="IPR017451">
    <property type="entry name" value="F-box-assoc_interact_dom"/>
</dbReference>
<evidence type="ECO:0000313" key="3">
    <source>
        <dbReference type="Proteomes" id="UP001151760"/>
    </source>
</evidence>
<dbReference type="Proteomes" id="UP001151760">
    <property type="component" value="Unassembled WGS sequence"/>
</dbReference>
<sequence length="434" mass="49202">MKEDETIDTFTTKLTTIVNKAASLGHTMEDETLVRKLLNAVPDRKNATWINGRSKATKGGKLQKEENVFDFSTWIIKNDHQALQEIYKKSDGGLTEDGSRRLKDLHSSLPQHVLVRDDIQYNYVSIPDDNTFPQQKVSLTVPMSIKTLDRIVGSSEGLFCLYSDVGIYSGTNKAVIWNPSIRKSVDIDVPNVLDRTKYHTSICFGVRPDTLDPMLLSISWLHTITGTTWLVEAFRLSLGVWKSLSTNMPLRSTSLTDNRVAIGRFIYWRAVNRFSDADHLILSFDMISEEFTEIDFPVNLTIKHQSDPDLDVQMMVDLCKVKESLVLIYYEAGVVLSDFDVWMMVDSDPKSFEKIYSIKSSIRADPSILGVYGSRKSGELLIEVTQRGSLEDEDDSELLVYDPISQRVDYFGISSKRSAFFVSSYTESLLLLDH</sequence>
<protein>
    <submittedName>
        <fullName evidence="2">F-box domain-containing protein</fullName>
    </submittedName>
</protein>
<evidence type="ECO:0000259" key="1">
    <source>
        <dbReference type="Pfam" id="PF08268"/>
    </source>
</evidence>
<evidence type="ECO:0000313" key="2">
    <source>
        <dbReference type="EMBL" id="GJT13557.1"/>
    </source>
</evidence>